<dbReference type="Gene3D" id="3.60.70.12">
    <property type="entry name" value="L-amino peptidase D-ALA esterase/amidase"/>
    <property type="match status" value="1"/>
</dbReference>
<gene>
    <name evidence="2" type="ORF">ACFOUW_38570</name>
</gene>
<sequence length="352" mass="35563">MGNPYGSITDVPGIQVGQAQRIGDGWLSGVTVVVPPDGTVGAVDVRGGGPGTQDTDILAPGTISDLVHAVVLTGGSAYGLASVGGVQRWCEEQGRGLSLRGTVVVPIVPGAVVFDVGRGGEVKARPDAAMGYEAVSALSTTVDVGVVGAGTGTQLANGTLKGGIGTASIRLGGVTVGAIVAANAAGSPVNERTGELLAAPYVPDDALRPGIPSEHPLPQEPPSGRDLNTTLAVVATDAKLTRPEARRMAMTGHDGLARAVRPVHTLADGDAVFGLATGTADPAEAAPEWWPEDRRLGGIFAIQAASADVVTLAFLHAVLAATSVRTPAAEIPAYLDRYPSAQPISFRRTSSN</sequence>
<name>A0ABV7YSB7_9ACTN</name>
<evidence type="ECO:0000313" key="3">
    <source>
        <dbReference type="Proteomes" id="UP001595699"/>
    </source>
</evidence>
<dbReference type="RefSeq" id="WP_205117673.1">
    <property type="nucleotide sequence ID" value="NZ_JAFBCM010000001.1"/>
</dbReference>
<evidence type="ECO:0000313" key="2">
    <source>
        <dbReference type="EMBL" id="MFC3766785.1"/>
    </source>
</evidence>
<comment type="caution">
    <text evidence="2">The sequence shown here is derived from an EMBL/GenBank/DDBJ whole genome shotgun (WGS) entry which is preliminary data.</text>
</comment>
<proteinExistence type="inferred from homology"/>
<reference evidence="3" key="1">
    <citation type="journal article" date="2019" name="Int. J. Syst. Evol. Microbiol.">
        <title>The Global Catalogue of Microorganisms (GCM) 10K type strain sequencing project: providing services to taxonomists for standard genome sequencing and annotation.</title>
        <authorList>
            <consortium name="The Broad Institute Genomics Platform"/>
            <consortium name="The Broad Institute Genome Sequencing Center for Infectious Disease"/>
            <person name="Wu L."/>
            <person name="Ma J."/>
        </authorList>
    </citation>
    <scope>NUCLEOTIDE SEQUENCE [LARGE SCALE GENOMIC DNA]</scope>
    <source>
        <strain evidence="3">CGMCC 4.7241</strain>
    </source>
</reference>
<dbReference type="Proteomes" id="UP001595699">
    <property type="component" value="Unassembled WGS sequence"/>
</dbReference>
<dbReference type="SUPFAM" id="SSF56266">
    <property type="entry name" value="DmpA/ArgJ-like"/>
    <property type="match status" value="1"/>
</dbReference>
<organism evidence="2 3">
    <name type="scientific">Tenggerimyces flavus</name>
    <dbReference type="NCBI Taxonomy" id="1708749"/>
    <lineage>
        <taxon>Bacteria</taxon>
        <taxon>Bacillati</taxon>
        <taxon>Actinomycetota</taxon>
        <taxon>Actinomycetes</taxon>
        <taxon>Propionibacteriales</taxon>
        <taxon>Nocardioidaceae</taxon>
        <taxon>Tenggerimyces</taxon>
    </lineage>
</organism>
<dbReference type="PANTHER" id="PTHR36512:SF3">
    <property type="entry name" value="BLR5678 PROTEIN"/>
    <property type="match status" value="1"/>
</dbReference>
<accession>A0ABV7YSB7</accession>
<evidence type="ECO:0000256" key="1">
    <source>
        <dbReference type="ARBA" id="ARBA00007068"/>
    </source>
</evidence>
<keyword evidence="3" id="KW-1185">Reference proteome</keyword>
<dbReference type="InterPro" id="IPR016117">
    <property type="entry name" value="ArgJ-like_dom_sf"/>
</dbReference>
<dbReference type="InterPro" id="IPR005321">
    <property type="entry name" value="Peptidase_S58_DmpA"/>
</dbReference>
<dbReference type="EMBL" id="JBHRZH010000060">
    <property type="protein sequence ID" value="MFC3766785.1"/>
    <property type="molecule type" value="Genomic_DNA"/>
</dbReference>
<dbReference type="CDD" id="cd02252">
    <property type="entry name" value="nylC_like"/>
    <property type="match status" value="1"/>
</dbReference>
<dbReference type="PANTHER" id="PTHR36512">
    <property type="entry name" value="D-AMINOPEPTIDASE"/>
    <property type="match status" value="1"/>
</dbReference>
<comment type="similarity">
    <text evidence="1">Belongs to the peptidase S58 family.</text>
</comment>
<dbReference type="Pfam" id="PF03576">
    <property type="entry name" value="Peptidase_S58"/>
    <property type="match status" value="1"/>
</dbReference>
<protein>
    <submittedName>
        <fullName evidence="2">P1 family peptidase</fullName>
    </submittedName>
</protein>